<dbReference type="PANTHER" id="PTHR31303">
    <property type="entry name" value="CTP-DEPENDENT DIACYLGLYCEROL KINASE 1"/>
    <property type="match status" value="1"/>
</dbReference>
<dbReference type="AlphaFoldDB" id="A0A8T4L378"/>
<dbReference type="Proteomes" id="UP000675968">
    <property type="component" value="Unassembled WGS sequence"/>
</dbReference>
<organism evidence="2 3">
    <name type="scientific">Candidatus Iainarchaeum sp</name>
    <dbReference type="NCBI Taxonomy" id="3101447"/>
    <lineage>
        <taxon>Archaea</taxon>
        <taxon>Candidatus Iainarchaeota</taxon>
        <taxon>Candidatus Iainarchaeia</taxon>
        <taxon>Candidatus Iainarchaeales</taxon>
        <taxon>Candidatus Iainarchaeaceae</taxon>
        <taxon>Candidatus Iainarchaeum</taxon>
    </lineage>
</organism>
<reference evidence="2" key="1">
    <citation type="submission" date="2021-03" db="EMBL/GenBank/DDBJ databases">
        <authorList>
            <person name="Jaffe A."/>
        </authorList>
    </citation>
    <scope>NUCLEOTIDE SEQUENCE</scope>
    <source>
        <strain evidence="2">RIFCSPLOWO2_01_FULL_AR10_48_17</strain>
    </source>
</reference>
<keyword evidence="1" id="KW-0812">Transmembrane</keyword>
<sequence length="190" mass="20477">MRKEIHRQFIHFVGGNLAIGVLSATLLLGIEKWILVAVLIAAFMIGYLLAKRVQKGHKVTIIHDLIKHVEREEEKKDFPAKPAFLLLAGIIFTIALFDPLPAIIGIVVLTYGDTVATLIGKYSGKIELISNRTLEGTVAGIIAATIPLLFLLDPSKAIGIAIVGMLAEYLPIDDNIGIPLVGALAAKLLI</sequence>
<dbReference type="PANTHER" id="PTHR31303:SF1">
    <property type="entry name" value="CTP-DEPENDENT DIACYLGLYCEROL KINASE 1"/>
    <property type="match status" value="1"/>
</dbReference>
<dbReference type="GO" id="GO:0004143">
    <property type="term" value="F:ATP-dependent diacylglycerol kinase activity"/>
    <property type="evidence" value="ECO:0007669"/>
    <property type="project" value="InterPro"/>
</dbReference>
<keyword evidence="1" id="KW-1133">Transmembrane helix</keyword>
<evidence type="ECO:0000313" key="2">
    <source>
        <dbReference type="EMBL" id="MBS3061753.1"/>
    </source>
</evidence>
<proteinExistence type="predicted"/>
<evidence type="ECO:0000256" key="1">
    <source>
        <dbReference type="SAM" id="Phobius"/>
    </source>
</evidence>
<dbReference type="InterPro" id="IPR037997">
    <property type="entry name" value="Dgk1-like"/>
</dbReference>
<feature type="transmembrane region" description="Helical" evidence="1">
    <location>
        <begin position="33"/>
        <end position="50"/>
    </location>
</feature>
<name>A0A8T4L378_9ARCH</name>
<evidence type="ECO:0008006" key="4">
    <source>
        <dbReference type="Google" id="ProtNLM"/>
    </source>
</evidence>
<dbReference type="EMBL" id="JAGVWC010000010">
    <property type="protein sequence ID" value="MBS3061753.1"/>
    <property type="molecule type" value="Genomic_DNA"/>
</dbReference>
<feature type="transmembrane region" description="Helical" evidence="1">
    <location>
        <begin position="84"/>
        <end position="112"/>
    </location>
</feature>
<reference evidence="2" key="2">
    <citation type="submission" date="2021-05" db="EMBL/GenBank/DDBJ databases">
        <title>Protein family content uncovers lineage relationships and bacterial pathway maintenance mechanisms in DPANN archaea.</title>
        <authorList>
            <person name="Castelle C.J."/>
            <person name="Meheust R."/>
            <person name="Jaffe A.L."/>
            <person name="Seitz K."/>
            <person name="Gong X."/>
            <person name="Baker B.J."/>
            <person name="Banfield J.F."/>
        </authorList>
    </citation>
    <scope>NUCLEOTIDE SEQUENCE</scope>
    <source>
        <strain evidence="2">RIFCSPLOWO2_01_FULL_AR10_48_17</strain>
    </source>
</reference>
<accession>A0A8T4L378</accession>
<feature type="transmembrane region" description="Helical" evidence="1">
    <location>
        <begin position="9"/>
        <end position="27"/>
    </location>
</feature>
<protein>
    <recommendedName>
        <fullName evidence="4">Phosphatidate cytidylyltransferase</fullName>
    </recommendedName>
</protein>
<comment type="caution">
    <text evidence="2">The sequence shown here is derived from an EMBL/GenBank/DDBJ whole genome shotgun (WGS) entry which is preliminary data.</text>
</comment>
<keyword evidence="1" id="KW-0472">Membrane</keyword>
<evidence type="ECO:0000313" key="3">
    <source>
        <dbReference type="Proteomes" id="UP000675968"/>
    </source>
</evidence>
<gene>
    <name evidence="2" type="ORF">J4215_04185</name>
</gene>
<feature type="transmembrane region" description="Helical" evidence="1">
    <location>
        <begin position="132"/>
        <end position="152"/>
    </location>
</feature>